<dbReference type="STRING" id="349064.SAMN05660429_01443"/>
<dbReference type="EMBL" id="FOHK01000006">
    <property type="protein sequence ID" value="SET29427.1"/>
    <property type="molecule type" value="Genomic_DNA"/>
</dbReference>
<dbReference type="AlphaFoldDB" id="A0A1I0DAV5"/>
<proteinExistence type="predicted"/>
<dbReference type="Proteomes" id="UP000199308">
    <property type="component" value="Unassembled WGS sequence"/>
</dbReference>
<evidence type="ECO:0008006" key="3">
    <source>
        <dbReference type="Google" id="ProtNLM"/>
    </source>
</evidence>
<evidence type="ECO:0000313" key="1">
    <source>
        <dbReference type="EMBL" id="SET29427.1"/>
    </source>
</evidence>
<reference evidence="1 2" key="1">
    <citation type="submission" date="2016-10" db="EMBL/GenBank/DDBJ databases">
        <authorList>
            <person name="de Groot N.N."/>
        </authorList>
    </citation>
    <scope>NUCLEOTIDE SEQUENCE [LARGE SCALE GENOMIC DNA]</scope>
    <source>
        <strain evidence="1 2">DSM 19706</strain>
    </source>
</reference>
<name>A0A1I0DAV5_THASX</name>
<organism evidence="1 2">
    <name type="scientific">Thalassotalea agarivorans</name>
    <name type="common">Thalassomonas agarivorans</name>
    <dbReference type="NCBI Taxonomy" id="349064"/>
    <lineage>
        <taxon>Bacteria</taxon>
        <taxon>Pseudomonadati</taxon>
        <taxon>Pseudomonadota</taxon>
        <taxon>Gammaproteobacteria</taxon>
        <taxon>Alteromonadales</taxon>
        <taxon>Colwelliaceae</taxon>
        <taxon>Thalassotalea</taxon>
    </lineage>
</organism>
<protein>
    <recommendedName>
        <fullName evidence="3">DUF4826 domain-containing protein</fullName>
    </recommendedName>
</protein>
<dbReference type="Pfam" id="PF16108">
    <property type="entry name" value="DUF4826"/>
    <property type="match status" value="1"/>
</dbReference>
<dbReference type="InterPro" id="IPR032251">
    <property type="entry name" value="DUF4826"/>
</dbReference>
<dbReference type="OrthoDB" id="3078260at2"/>
<gene>
    <name evidence="1" type="ORF">SAMN05660429_01443</name>
</gene>
<accession>A0A1I0DAV5</accession>
<sequence length="131" mass="15304">MEKALTEQEQQDWVRDHYQAAVKYLAEKGLITESVVLEQSRYLIPLMAVWKLKLSDQSYLWVVNGDVPTDHVEENVADSARGVVRHFSLKWQMQAEELYAQDDKTQTEFADYLVSRAEGLYQLHNDEQLWG</sequence>
<evidence type="ECO:0000313" key="2">
    <source>
        <dbReference type="Proteomes" id="UP000199308"/>
    </source>
</evidence>
<keyword evidence="2" id="KW-1185">Reference proteome</keyword>